<evidence type="ECO:0000256" key="6">
    <source>
        <dbReference type="ARBA" id="ARBA00023008"/>
    </source>
</evidence>
<dbReference type="Pfam" id="PF04234">
    <property type="entry name" value="CopC"/>
    <property type="match status" value="1"/>
</dbReference>
<dbReference type="InterPro" id="IPR014755">
    <property type="entry name" value="Cu-Rt/internalin_Ig-like"/>
</dbReference>
<dbReference type="InterPro" id="IPR032694">
    <property type="entry name" value="CopC/D"/>
</dbReference>
<feature type="domain" description="CopC" evidence="8">
    <location>
        <begin position="30"/>
        <end position="124"/>
    </location>
</feature>
<evidence type="ECO:0000256" key="3">
    <source>
        <dbReference type="ARBA" id="ARBA00022723"/>
    </source>
</evidence>
<keyword evidence="3" id="KW-0479">Metal-binding</keyword>
<dbReference type="AlphaFoldDB" id="A0ABD5CFK2"/>
<dbReference type="InterPro" id="IPR014756">
    <property type="entry name" value="Ig_E-set"/>
</dbReference>
<dbReference type="SUPFAM" id="SSF81296">
    <property type="entry name" value="E set domains"/>
    <property type="match status" value="1"/>
</dbReference>
<evidence type="ECO:0000256" key="1">
    <source>
        <dbReference type="ARBA" id="ARBA00004418"/>
    </source>
</evidence>
<sequence>MKLIHIIRPARLSFAFGAAALLLTSTAFAHAHLVSSEPAANAEVAAPAEVTLHFTEPLEPAFSKIALADANGKPAASAASQVDKQDARVMHLPLPQLGAGHYAVHWTAVATDGHRTQGDFAFTVK</sequence>
<dbReference type="Proteomes" id="UP001245184">
    <property type="component" value="Unassembled WGS sequence"/>
</dbReference>
<dbReference type="PANTHER" id="PTHR34820:SF4">
    <property type="entry name" value="INNER MEMBRANE PROTEIN YEBZ"/>
    <property type="match status" value="1"/>
</dbReference>
<keyword evidence="6" id="KW-0186">Copper</keyword>
<comment type="similarity">
    <text evidence="2">Belongs to the CopC family.</text>
</comment>
<comment type="caution">
    <text evidence="9">The sequence shown here is derived from an EMBL/GenBank/DDBJ whole genome shotgun (WGS) entry which is preliminary data.</text>
</comment>
<dbReference type="GO" id="GO:0046872">
    <property type="term" value="F:metal ion binding"/>
    <property type="evidence" value="ECO:0007669"/>
    <property type="project" value="UniProtKB-KW"/>
</dbReference>
<keyword evidence="5" id="KW-0574">Periplasm</keyword>
<evidence type="ECO:0000313" key="9">
    <source>
        <dbReference type="EMBL" id="MDR6202717.1"/>
    </source>
</evidence>
<keyword evidence="4 7" id="KW-0732">Signal</keyword>
<dbReference type="GO" id="GO:0042597">
    <property type="term" value="C:periplasmic space"/>
    <property type="evidence" value="ECO:0007669"/>
    <property type="project" value="UniProtKB-SubCell"/>
</dbReference>
<proteinExistence type="inferred from homology"/>
<reference evidence="9 10" key="1">
    <citation type="submission" date="2023-08" db="EMBL/GenBank/DDBJ databases">
        <title>Genome sequencing of plant associated microbes to promote plant fitness in Sorghum bicolor and Oryza sativa.</title>
        <authorList>
            <person name="Coleman-Derr D."/>
        </authorList>
    </citation>
    <scope>NUCLEOTIDE SEQUENCE [LARGE SCALE GENOMIC DNA]</scope>
    <source>
        <strain evidence="9 10">SLBN-33</strain>
    </source>
</reference>
<dbReference type="PANTHER" id="PTHR34820">
    <property type="entry name" value="INNER MEMBRANE PROTEIN YEBZ"/>
    <property type="match status" value="1"/>
</dbReference>
<evidence type="ECO:0000313" key="10">
    <source>
        <dbReference type="Proteomes" id="UP001245184"/>
    </source>
</evidence>
<dbReference type="Gene3D" id="2.60.40.1220">
    <property type="match status" value="1"/>
</dbReference>
<dbReference type="RefSeq" id="WP_029968195.1">
    <property type="nucleotide sequence ID" value="NZ_ATXV01000004.1"/>
</dbReference>
<comment type="subcellular location">
    <subcellularLocation>
        <location evidence="1">Periplasm</location>
    </subcellularLocation>
</comment>
<feature type="signal peptide" evidence="7">
    <location>
        <begin position="1"/>
        <end position="29"/>
    </location>
</feature>
<gene>
    <name evidence="9" type="ORF">QF025_001437</name>
</gene>
<dbReference type="InterPro" id="IPR047685">
    <property type="entry name" value="CopC-like"/>
</dbReference>
<evidence type="ECO:0000256" key="7">
    <source>
        <dbReference type="SAM" id="SignalP"/>
    </source>
</evidence>
<evidence type="ECO:0000256" key="2">
    <source>
        <dbReference type="ARBA" id="ARBA00010509"/>
    </source>
</evidence>
<organism evidence="9 10">
    <name type="scientific">Paraburkholderia graminis</name>
    <dbReference type="NCBI Taxonomy" id="60548"/>
    <lineage>
        <taxon>Bacteria</taxon>
        <taxon>Pseudomonadati</taxon>
        <taxon>Pseudomonadota</taxon>
        <taxon>Betaproteobacteria</taxon>
        <taxon>Burkholderiales</taxon>
        <taxon>Burkholderiaceae</taxon>
        <taxon>Paraburkholderia</taxon>
    </lineage>
</organism>
<evidence type="ECO:0000256" key="5">
    <source>
        <dbReference type="ARBA" id="ARBA00022764"/>
    </source>
</evidence>
<feature type="chain" id="PRO_5044764244" evidence="7">
    <location>
        <begin position="30"/>
        <end position="125"/>
    </location>
</feature>
<protein>
    <submittedName>
        <fullName evidence="9">Methionine-rich copper-binding protein CopC</fullName>
    </submittedName>
</protein>
<evidence type="ECO:0000256" key="4">
    <source>
        <dbReference type="ARBA" id="ARBA00022729"/>
    </source>
</evidence>
<name>A0ABD5CFK2_9BURK</name>
<dbReference type="EMBL" id="JAVIZN010000002">
    <property type="protein sequence ID" value="MDR6202717.1"/>
    <property type="molecule type" value="Genomic_DNA"/>
</dbReference>
<accession>A0ABD5CFK2</accession>
<dbReference type="NCBIfam" id="NF033814">
    <property type="entry name" value="copper_CopC"/>
    <property type="match status" value="1"/>
</dbReference>
<dbReference type="InterPro" id="IPR007348">
    <property type="entry name" value="CopC_dom"/>
</dbReference>
<evidence type="ECO:0000259" key="8">
    <source>
        <dbReference type="Pfam" id="PF04234"/>
    </source>
</evidence>